<protein>
    <submittedName>
        <fullName evidence="1">Uncharacterized protein</fullName>
    </submittedName>
</protein>
<gene>
    <name evidence="1" type="ORF">LCGC14_2935330</name>
</gene>
<reference evidence="1" key="1">
    <citation type="journal article" date="2015" name="Nature">
        <title>Complex archaea that bridge the gap between prokaryotes and eukaryotes.</title>
        <authorList>
            <person name="Spang A."/>
            <person name="Saw J.H."/>
            <person name="Jorgensen S.L."/>
            <person name="Zaremba-Niedzwiedzka K."/>
            <person name="Martijn J."/>
            <person name="Lind A.E."/>
            <person name="van Eijk R."/>
            <person name="Schleper C."/>
            <person name="Guy L."/>
            <person name="Ettema T.J."/>
        </authorList>
    </citation>
    <scope>NUCLEOTIDE SEQUENCE</scope>
</reference>
<evidence type="ECO:0000313" key="1">
    <source>
        <dbReference type="EMBL" id="KKK69309.1"/>
    </source>
</evidence>
<proteinExistence type="predicted"/>
<accession>A0A0F8ZSA2</accession>
<dbReference type="EMBL" id="LAZR01058711">
    <property type="protein sequence ID" value="KKK69309.1"/>
    <property type="molecule type" value="Genomic_DNA"/>
</dbReference>
<organism evidence="1">
    <name type="scientific">marine sediment metagenome</name>
    <dbReference type="NCBI Taxonomy" id="412755"/>
    <lineage>
        <taxon>unclassified sequences</taxon>
        <taxon>metagenomes</taxon>
        <taxon>ecological metagenomes</taxon>
    </lineage>
</organism>
<sequence length="242" mass="26838">MKGSFSETIQAFCESNRVAVPPGFQRRPANRWAMIRVDSETPRLVAATFATPNDAQYYLRRELHYSDFGVGSDLPVVALDAETRTLHPITRDCTIADTCLTAIPLRTDPSHGDVAVNAHVEVIGVHKIASREPCHLIEVVVRDAGGPFSLGDFTQEWPGKDPAGWQVAYAAKFLDQEGVRITGNTTLDKGNAELWASPTRIAFFFHYLDLGDPLQSPFGDIHLPPPSPMPERLRVMRYEPVD</sequence>
<name>A0A0F8ZSA2_9ZZZZ</name>
<comment type="caution">
    <text evidence="1">The sequence shown here is derived from an EMBL/GenBank/DDBJ whole genome shotgun (WGS) entry which is preliminary data.</text>
</comment>
<dbReference type="AlphaFoldDB" id="A0A0F8ZSA2"/>